<feature type="chain" id="PRO_5016811085" description="Flocculation-associated PEP-CTERM protein PepA" evidence="1">
    <location>
        <begin position="26"/>
        <end position="299"/>
    </location>
</feature>
<proteinExistence type="predicted"/>
<dbReference type="Proteomes" id="UP000255334">
    <property type="component" value="Unassembled WGS sequence"/>
</dbReference>
<sequence>MTKVSRFIAMCTIGAAIAVPSFALAQTYTSVHYPGAVLTELVGGPNPQGTSVGGYTLTAGGALHGFTLTGGEFTPFDPPGSTFTTANFINPRGDIVGAYVDVAGVSHGFILSDGSYTTVDYPGAAGTELSSINPSGELSGATCSDAACGVTGNTNVTHSFLVSKKGDFSATFDPPGAASSTSSVVIPSGAVVGAYTHLSGTTCSTQCQGYLLFHGSYATINYPGASFTFAGGANAPGDVVGVYTDASGVSHGFLFNGAYTSFDYPGASFTEATGINPSGVIVGLYVNSAGVVNGFVRTP</sequence>
<name>A0A370XDA5_9GAMM</name>
<dbReference type="EMBL" id="QRBF01000001">
    <property type="protein sequence ID" value="RDS86388.1"/>
    <property type="molecule type" value="Genomic_DNA"/>
</dbReference>
<gene>
    <name evidence="2" type="ORF">DWU99_03800</name>
</gene>
<reference evidence="2 3" key="1">
    <citation type="submission" date="2018-07" db="EMBL/GenBank/DDBJ databases">
        <title>Dyella monticola sp. nov. and Dyella psychrodurans sp. nov. isolated from monsoon evergreen broad-leaved forest soil of Dinghu Mountain, China.</title>
        <authorList>
            <person name="Gao Z."/>
            <person name="Qiu L."/>
        </authorList>
    </citation>
    <scope>NUCLEOTIDE SEQUENCE [LARGE SCALE GENOMIC DNA]</scope>
    <source>
        <strain evidence="2 3">4MSK11</strain>
    </source>
</reference>
<protein>
    <recommendedName>
        <fullName evidence="4">Flocculation-associated PEP-CTERM protein PepA</fullName>
    </recommendedName>
</protein>
<dbReference type="OrthoDB" id="5937129at2"/>
<evidence type="ECO:0000313" key="3">
    <source>
        <dbReference type="Proteomes" id="UP000255334"/>
    </source>
</evidence>
<evidence type="ECO:0008006" key="4">
    <source>
        <dbReference type="Google" id="ProtNLM"/>
    </source>
</evidence>
<keyword evidence="1" id="KW-0732">Signal</keyword>
<feature type="signal peptide" evidence="1">
    <location>
        <begin position="1"/>
        <end position="25"/>
    </location>
</feature>
<evidence type="ECO:0000256" key="1">
    <source>
        <dbReference type="SAM" id="SignalP"/>
    </source>
</evidence>
<evidence type="ECO:0000313" key="2">
    <source>
        <dbReference type="EMBL" id="RDS86388.1"/>
    </source>
</evidence>
<dbReference type="AlphaFoldDB" id="A0A370XDA5"/>
<accession>A0A370XDA5</accession>
<dbReference type="RefSeq" id="WP_115476656.1">
    <property type="nucleotide sequence ID" value="NZ_QRBF01000001.1"/>
</dbReference>
<comment type="caution">
    <text evidence="2">The sequence shown here is derived from an EMBL/GenBank/DDBJ whole genome shotgun (WGS) entry which is preliminary data.</text>
</comment>
<keyword evidence="3" id="KW-1185">Reference proteome</keyword>
<organism evidence="2 3">
    <name type="scientific">Dyella psychrodurans</name>
    <dbReference type="NCBI Taxonomy" id="1927960"/>
    <lineage>
        <taxon>Bacteria</taxon>
        <taxon>Pseudomonadati</taxon>
        <taxon>Pseudomonadota</taxon>
        <taxon>Gammaproteobacteria</taxon>
        <taxon>Lysobacterales</taxon>
        <taxon>Rhodanobacteraceae</taxon>
        <taxon>Dyella</taxon>
    </lineage>
</organism>